<dbReference type="InterPro" id="IPR001789">
    <property type="entry name" value="Sig_transdc_resp-reg_receiver"/>
</dbReference>
<keyword evidence="5" id="KW-1185">Reference proteome</keyword>
<dbReference type="PIRSF" id="PIRSF002867">
    <property type="entry name" value="CheV"/>
    <property type="match status" value="1"/>
</dbReference>
<dbReference type="PANTHER" id="PTHR47233:SF3">
    <property type="entry name" value="CHEMOTAXIS PROTEIN CHEV"/>
    <property type="match status" value="1"/>
</dbReference>
<gene>
    <name evidence="4" type="ORF">QN243_10675</name>
</gene>
<dbReference type="Proteomes" id="UP001302020">
    <property type="component" value="Chromosome"/>
</dbReference>
<evidence type="ECO:0000259" key="2">
    <source>
        <dbReference type="PROSITE" id="PS50110"/>
    </source>
</evidence>
<sequence length="315" mass="34298">MSHDLLNRIDQRTRLAGHNRLALLLFRLGGRQLFGVNVFKVQEVLRRPELFQVPGLPLQFSGVADVRGRSVPVLDLGLAIGHPEREPNADTAPAYLVVTEFNRSVQGFLVSGVERIVNIAVEDIHPPPELGAESSYLTAVTRFQGELIQVIDVESVLADIAQTRVEANLDPSLALTGPQLQVLVVDDSRVARQQIRSVLDQLGVAATLLSDGRQALDHLLQIHAAGENPAERYAMVISDIEMPAMDGYTLTTEIRRHPGLAGLYVLLHTSLSGVFNNAMVERVGANAFVAKYSPNELAEYVLTRLRVVAAAAQAA</sequence>
<dbReference type="SMART" id="SM00260">
    <property type="entry name" value="CheW"/>
    <property type="match status" value="1"/>
</dbReference>
<reference evidence="4 5" key="1">
    <citation type="submission" date="2023-05" db="EMBL/GenBank/DDBJ databases">
        <title>Xanthomonas rydalmerenesis sp. nov., a novel Xanthomonas species isolated from Fragaria x ananassa.</title>
        <authorList>
            <person name="McKnight D.J.E."/>
            <person name="Wong-Bajracharya J."/>
            <person name="Okoh E.B."/>
            <person name="Snijders F."/>
            <person name="Lidbetter F."/>
            <person name="Webster J."/>
            <person name="Djordjevic S.P."/>
            <person name="Bogema D.R."/>
            <person name="Chapman T.A."/>
        </authorList>
    </citation>
    <scope>NUCLEOTIDE SEQUENCE [LARGE SCALE GENOMIC DNA]</scope>
    <source>
        <strain evidence="4 5">DAR34883</strain>
    </source>
</reference>
<dbReference type="Pfam" id="PF01584">
    <property type="entry name" value="CheW"/>
    <property type="match status" value="1"/>
</dbReference>
<dbReference type="InterPro" id="IPR002545">
    <property type="entry name" value="CheW-lke_dom"/>
</dbReference>
<dbReference type="PROSITE" id="PS50110">
    <property type="entry name" value="RESPONSE_REGULATORY"/>
    <property type="match status" value="1"/>
</dbReference>
<dbReference type="PROSITE" id="PS50851">
    <property type="entry name" value="CHEW"/>
    <property type="match status" value="1"/>
</dbReference>
<feature type="domain" description="CheW-like" evidence="3">
    <location>
        <begin position="20"/>
        <end position="162"/>
    </location>
</feature>
<dbReference type="Pfam" id="PF00072">
    <property type="entry name" value="Response_reg"/>
    <property type="match status" value="1"/>
</dbReference>
<dbReference type="RefSeq" id="WP_160967489.1">
    <property type="nucleotide sequence ID" value="NZ_CP126170.1"/>
</dbReference>
<feature type="domain" description="Response regulatory" evidence="2">
    <location>
        <begin position="181"/>
        <end position="306"/>
    </location>
</feature>
<dbReference type="SMART" id="SM00448">
    <property type="entry name" value="REC"/>
    <property type="match status" value="1"/>
</dbReference>
<protein>
    <submittedName>
        <fullName evidence="4">Chemotaxis protein</fullName>
    </submittedName>
</protein>
<dbReference type="SUPFAM" id="SSF52172">
    <property type="entry name" value="CheY-like"/>
    <property type="match status" value="1"/>
</dbReference>
<dbReference type="InterPro" id="IPR036061">
    <property type="entry name" value="CheW-like_dom_sf"/>
</dbReference>
<organism evidence="4 5">
    <name type="scientific">Xanthomonas rydalmerensis</name>
    <dbReference type="NCBI Taxonomy" id="3046274"/>
    <lineage>
        <taxon>Bacteria</taxon>
        <taxon>Pseudomonadati</taxon>
        <taxon>Pseudomonadota</taxon>
        <taxon>Gammaproteobacteria</taxon>
        <taxon>Lysobacterales</taxon>
        <taxon>Lysobacteraceae</taxon>
        <taxon>Xanthomonas</taxon>
    </lineage>
</organism>
<evidence type="ECO:0000259" key="3">
    <source>
        <dbReference type="PROSITE" id="PS50851"/>
    </source>
</evidence>
<evidence type="ECO:0000256" key="1">
    <source>
        <dbReference type="PROSITE-ProRule" id="PRU00169"/>
    </source>
</evidence>
<feature type="modified residue" description="4-aspartylphosphate" evidence="1">
    <location>
        <position position="239"/>
    </location>
</feature>
<dbReference type="EMBL" id="CP126172">
    <property type="protein sequence ID" value="WOS38927.1"/>
    <property type="molecule type" value="Genomic_DNA"/>
</dbReference>
<dbReference type="PANTHER" id="PTHR47233">
    <property type="entry name" value="CHEMOTAXIS PROTEIN CHEV"/>
    <property type="match status" value="1"/>
</dbReference>
<name>A0ABZ0JGR3_9XANT</name>
<proteinExistence type="predicted"/>
<dbReference type="InterPro" id="IPR011006">
    <property type="entry name" value="CheY-like_superfamily"/>
</dbReference>
<dbReference type="InterPro" id="IPR024181">
    <property type="entry name" value="Chemotax_regulator_CheV"/>
</dbReference>
<dbReference type="Gene3D" id="2.40.50.180">
    <property type="entry name" value="CheA-289, Domain 4"/>
    <property type="match status" value="1"/>
</dbReference>
<accession>A0ABZ0JGR3</accession>
<evidence type="ECO:0000313" key="5">
    <source>
        <dbReference type="Proteomes" id="UP001302020"/>
    </source>
</evidence>
<dbReference type="SUPFAM" id="SSF50341">
    <property type="entry name" value="CheW-like"/>
    <property type="match status" value="1"/>
</dbReference>
<dbReference type="Gene3D" id="2.30.30.40">
    <property type="entry name" value="SH3 Domains"/>
    <property type="match status" value="1"/>
</dbReference>
<dbReference type="Gene3D" id="3.40.50.2300">
    <property type="match status" value="1"/>
</dbReference>
<keyword evidence="1" id="KW-0597">Phosphoprotein</keyword>
<evidence type="ECO:0000313" key="4">
    <source>
        <dbReference type="EMBL" id="WOS38927.1"/>
    </source>
</evidence>